<evidence type="ECO:0000256" key="3">
    <source>
        <dbReference type="ARBA" id="ARBA00022525"/>
    </source>
</evidence>
<keyword evidence="3" id="KW-0964">Secreted</keyword>
<dbReference type="Pfam" id="PF01060">
    <property type="entry name" value="TTR-52"/>
    <property type="match status" value="1"/>
</dbReference>
<keyword evidence="7" id="KW-1185">Reference proteome</keyword>
<proteinExistence type="inferred from homology"/>
<dbReference type="InterPro" id="IPR038479">
    <property type="entry name" value="Transthyretin-like_sf"/>
</dbReference>
<evidence type="ECO:0000313" key="6">
    <source>
        <dbReference type="EMBL" id="EYB88555.1"/>
    </source>
</evidence>
<evidence type="ECO:0000313" key="7">
    <source>
        <dbReference type="Proteomes" id="UP000024635"/>
    </source>
</evidence>
<dbReference type="PANTHER" id="PTHR21700">
    <property type="entry name" value="TRANSTHYRETIN-LIKE FAMILY PROTEIN-RELATED"/>
    <property type="match status" value="1"/>
</dbReference>
<name>A0A016SD69_9BILA</name>
<gene>
    <name evidence="6" type="primary">Acey_s0245.g3563</name>
    <name evidence="6" type="ORF">Y032_0245g3563</name>
</gene>
<comment type="similarity">
    <text evidence="2">Belongs to the nematode transthyretin-like family.</text>
</comment>
<comment type="subcellular location">
    <subcellularLocation>
        <location evidence="1">Secreted</location>
    </subcellularLocation>
</comment>
<evidence type="ECO:0000256" key="4">
    <source>
        <dbReference type="ARBA" id="ARBA00022729"/>
    </source>
</evidence>
<evidence type="ECO:0000256" key="2">
    <source>
        <dbReference type="ARBA" id="ARBA00010112"/>
    </source>
</evidence>
<feature type="signal peptide" evidence="5">
    <location>
        <begin position="1"/>
        <end position="17"/>
    </location>
</feature>
<dbReference type="Proteomes" id="UP000024635">
    <property type="component" value="Unassembled WGS sequence"/>
</dbReference>
<protein>
    <recommendedName>
        <fullName evidence="8">Transthyretin-like family protein</fullName>
    </recommendedName>
</protein>
<dbReference type="PANTHER" id="PTHR21700:SF30">
    <property type="entry name" value="TRANSTHYRETIN-LIKE FAMILY PROTEIN"/>
    <property type="match status" value="1"/>
</dbReference>
<comment type="caution">
    <text evidence="6">The sequence shown here is derived from an EMBL/GenBank/DDBJ whole genome shotgun (WGS) entry which is preliminary data.</text>
</comment>
<reference evidence="7" key="1">
    <citation type="journal article" date="2015" name="Nat. Genet.">
        <title>The genome and transcriptome of the zoonotic hookworm Ancylostoma ceylanicum identify infection-specific gene families.</title>
        <authorList>
            <person name="Schwarz E.M."/>
            <person name="Hu Y."/>
            <person name="Antoshechkin I."/>
            <person name="Miller M.M."/>
            <person name="Sternberg P.W."/>
            <person name="Aroian R.V."/>
        </authorList>
    </citation>
    <scope>NUCLEOTIDE SEQUENCE</scope>
    <source>
        <strain evidence="7">HY135</strain>
    </source>
</reference>
<organism evidence="6 7">
    <name type="scientific">Ancylostoma ceylanicum</name>
    <dbReference type="NCBI Taxonomy" id="53326"/>
    <lineage>
        <taxon>Eukaryota</taxon>
        <taxon>Metazoa</taxon>
        <taxon>Ecdysozoa</taxon>
        <taxon>Nematoda</taxon>
        <taxon>Chromadorea</taxon>
        <taxon>Rhabditida</taxon>
        <taxon>Rhabditina</taxon>
        <taxon>Rhabditomorpha</taxon>
        <taxon>Strongyloidea</taxon>
        <taxon>Ancylostomatidae</taxon>
        <taxon>Ancylostomatinae</taxon>
        <taxon>Ancylostoma</taxon>
    </lineage>
</organism>
<dbReference type="GO" id="GO:0009986">
    <property type="term" value="C:cell surface"/>
    <property type="evidence" value="ECO:0007669"/>
    <property type="project" value="InterPro"/>
</dbReference>
<feature type="chain" id="PRO_5001486634" description="Transthyretin-like family protein" evidence="5">
    <location>
        <begin position="18"/>
        <end position="126"/>
    </location>
</feature>
<accession>A0A016SD69</accession>
<keyword evidence="4 5" id="KW-0732">Signal</keyword>
<sequence>MFLSVLFVLVFATATSAHTVTVRGMFLCQMNLRLPVFVELMESDAFGDDRLQWKNTVVWQFFEIKGSEDERYSITPYLRVSHKCRGFEETLIIHFGHRKGDVIINLGDVDLEDPETNAVLRHKYVF</sequence>
<dbReference type="GO" id="GO:0005576">
    <property type="term" value="C:extracellular region"/>
    <property type="evidence" value="ECO:0007669"/>
    <property type="project" value="UniProtKB-SubCell"/>
</dbReference>
<dbReference type="OrthoDB" id="5773467at2759"/>
<evidence type="ECO:0000256" key="5">
    <source>
        <dbReference type="SAM" id="SignalP"/>
    </source>
</evidence>
<evidence type="ECO:0008006" key="8">
    <source>
        <dbReference type="Google" id="ProtNLM"/>
    </source>
</evidence>
<dbReference type="AlphaFoldDB" id="A0A016SD69"/>
<evidence type="ECO:0000256" key="1">
    <source>
        <dbReference type="ARBA" id="ARBA00004613"/>
    </source>
</evidence>
<dbReference type="InterPro" id="IPR001534">
    <property type="entry name" value="Transthyretin-like"/>
</dbReference>
<dbReference type="Gene3D" id="2.60.40.3330">
    <property type="match status" value="1"/>
</dbReference>
<dbReference type="EMBL" id="JARK01001581">
    <property type="protein sequence ID" value="EYB88555.1"/>
    <property type="molecule type" value="Genomic_DNA"/>
</dbReference>